<evidence type="ECO:0000313" key="1">
    <source>
        <dbReference type="EMBL" id="SHJ95578.1"/>
    </source>
</evidence>
<sequence length="187" mass="21228">MTNTVEVCIINLSGLWGELMNINISKLIGEKTNPIDISLNYELNNSELLQNLNILEVEPLKVTGKVYKNNGRIIVDAVFSGEAVFRCSRCLEEFKKNVSGNMNFDIPLEEKDDDNTYIEGDYLNLSTIIEEALAFSLPMKTLCKEECRGLCPICGQNLNLKECNCDVDYIDPRLEKLKDFFSKNEEV</sequence>
<reference evidence="1 2" key="1">
    <citation type="submission" date="2016-11" db="EMBL/GenBank/DDBJ databases">
        <authorList>
            <person name="Jaros S."/>
            <person name="Januszkiewicz K."/>
            <person name="Wedrychowicz H."/>
        </authorList>
    </citation>
    <scope>NUCLEOTIDE SEQUENCE [LARGE SCALE GENOMIC DNA]</scope>
    <source>
        <strain evidence="1 2">DSM 15212</strain>
    </source>
</reference>
<dbReference type="Proteomes" id="UP000184465">
    <property type="component" value="Unassembled WGS sequence"/>
</dbReference>
<dbReference type="AlphaFoldDB" id="A0A1M6NIL7"/>
<dbReference type="Pfam" id="PF02620">
    <property type="entry name" value="YceD"/>
    <property type="match status" value="1"/>
</dbReference>
<accession>A0A1M6NIL7</accession>
<name>A0A1M6NIL7_PARC5</name>
<dbReference type="InterPro" id="IPR003772">
    <property type="entry name" value="YceD"/>
</dbReference>
<dbReference type="PANTHER" id="PTHR34374">
    <property type="entry name" value="LARGE RIBOSOMAL RNA SUBUNIT ACCUMULATION PROTEIN YCED HOMOLOG 1, CHLOROPLASTIC"/>
    <property type="match status" value="1"/>
</dbReference>
<protein>
    <recommendedName>
        <fullName evidence="3">DUF177 domain-containing protein</fullName>
    </recommendedName>
</protein>
<keyword evidence="2" id="KW-1185">Reference proteome</keyword>
<evidence type="ECO:0000313" key="2">
    <source>
        <dbReference type="Proteomes" id="UP000184465"/>
    </source>
</evidence>
<dbReference type="PANTHER" id="PTHR34374:SF1">
    <property type="entry name" value="LARGE RIBOSOMAL RNA SUBUNIT ACCUMULATION PROTEIN YCED HOMOLOG 1, CHLOROPLASTIC"/>
    <property type="match status" value="1"/>
</dbReference>
<proteinExistence type="predicted"/>
<dbReference type="STRING" id="1121301.SAMN02745912_01740"/>
<dbReference type="EMBL" id="FRAG01000017">
    <property type="protein sequence ID" value="SHJ95578.1"/>
    <property type="molecule type" value="Genomic_DNA"/>
</dbReference>
<evidence type="ECO:0008006" key="3">
    <source>
        <dbReference type="Google" id="ProtNLM"/>
    </source>
</evidence>
<organism evidence="1 2">
    <name type="scientific">Paramaledivibacter caminithermalis (strain DSM 15212 / CIP 107654 / DViRD3)</name>
    <name type="common">Clostridium caminithermale</name>
    <dbReference type="NCBI Taxonomy" id="1121301"/>
    <lineage>
        <taxon>Bacteria</taxon>
        <taxon>Bacillati</taxon>
        <taxon>Bacillota</taxon>
        <taxon>Clostridia</taxon>
        <taxon>Peptostreptococcales</taxon>
        <taxon>Caminicellaceae</taxon>
        <taxon>Paramaledivibacter</taxon>
    </lineage>
</organism>
<gene>
    <name evidence="1" type="ORF">SAMN02745912_01740</name>
</gene>